<evidence type="ECO:0000256" key="3">
    <source>
        <dbReference type="ARBA" id="ARBA00011973"/>
    </source>
</evidence>
<dbReference type="Pfam" id="PF13378">
    <property type="entry name" value="MR_MLE_C"/>
    <property type="match status" value="1"/>
</dbReference>
<dbReference type="Gene3D" id="3.30.390.10">
    <property type="entry name" value="Enolase-like, N-terminal domain"/>
    <property type="match status" value="1"/>
</dbReference>
<dbReference type="PANTHER" id="PTHR48080">
    <property type="entry name" value="D-GALACTONATE DEHYDRATASE-RELATED"/>
    <property type="match status" value="1"/>
</dbReference>
<feature type="domain" description="Mandelate racemase/muconate lactonizing enzyme C-terminal" evidence="4">
    <location>
        <begin position="187"/>
        <end position="274"/>
    </location>
</feature>
<comment type="pathway">
    <text evidence="2">Carbohydrate acid metabolism; D-glucarate degradation; 2,5-dioxopentanoate from D-glucarate: step 1/2.</text>
</comment>
<reference evidence="5 6" key="1">
    <citation type="submission" date="2018-06" db="EMBL/GenBank/DDBJ databases">
        <authorList>
            <consortium name="Pathogen Informatics"/>
            <person name="Doyle S."/>
        </authorList>
    </citation>
    <scope>NUCLEOTIDE SEQUENCE [LARGE SCALE GENOMIC DNA]</scope>
    <source>
        <strain evidence="5 6">NCTC9077</strain>
    </source>
</reference>
<dbReference type="InterPro" id="IPR013342">
    <property type="entry name" value="Mandelate_racemase_C"/>
</dbReference>
<organism evidence="5 6">
    <name type="scientific">Escherichia coli</name>
    <dbReference type="NCBI Taxonomy" id="562"/>
    <lineage>
        <taxon>Bacteria</taxon>
        <taxon>Pseudomonadati</taxon>
        <taxon>Pseudomonadota</taxon>
        <taxon>Gammaproteobacteria</taxon>
        <taxon>Enterobacterales</taxon>
        <taxon>Enterobacteriaceae</taxon>
        <taxon>Escherichia</taxon>
    </lineage>
</organism>
<dbReference type="EMBL" id="UGCU01000001">
    <property type="protein sequence ID" value="STJ09767.1"/>
    <property type="molecule type" value="Genomic_DNA"/>
</dbReference>
<name>A0A376VES2_ECOLX</name>
<dbReference type="InterPro" id="IPR034593">
    <property type="entry name" value="DgoD-like"/>
</dbReference>
<sequence>MSSQFSTPVVVTEMQVIPVAGHDSMLMNLSGAHAPFFTRNIVIIKDNSGHTGGRGNSRRRENPLKRWEDAIPLVVGKTLGEYKNVLTLVRNTFADRDAGGRGLQTFDLRTTIHVVTGIEAAMLDLLGQHLGVNVASLLGDGQQRSEVEMLGYLFFVGNRKATPLPYQSQPDDKCDWYRLRHEEAMTPDAVVRLAEAAYEKYGFNDFKLKGGVLAGEEEAESIVALAQRFPQARITLDPNGAWSLNEAIKIGKYLKGSLAYAEDSVWCGARFLRA</sequence>
<dbReference type="SUPFAM" id="SSF54826">
    <property type="entry name" value="Enolase N-terminal domain-like"/>
    <property type="match status" value="1"/>
</dbReference>
<dbReference type="InterPro" id="IPR029017">
    <property type="entry name" value="Enolase-like_N"/>
</dbReference>
<evidence type="ECO:0000256" key="2">
    <source>
        <dbReference type="ARBA" id="ARBA00005183"/>
    </source>
</evidence>
<evidence type="ECO:0000313" key="5">
    <source>
        <dbReference type="EMBL" id="STJ09767.1"/>
    </source>
</evidence>
<protein>
    <recommendedName>
        <fullName evidence="3">glucarate dehydratase</fullName>
        <ecNumber evidence="3">4.2.1.40</ecNumber>
    </recommendedName>
</protein>
<dbReference type="Gene3D" id="3.20.20.120">
    <property type="entry name" value="Enolase-like C-terminal domain"/>
    <property type="match status" value="1"/>
</dbReference>
<comment type="catalytic activity">
    <reaction evidence="1">
        <text>D-glucarate = 5-dehydro-4-deoxy-D-glucarate + H2O</text>
        <dbReference type="Rhea" id="RHEA:14573"/>
        <dbReference type="ChEBI" id="CHEBI:15377"/>
        <dbReference type="ChEBI" id="CHEBI:30612"/>
        <dbReference type="ChEBI" id="CHEBI:42819"/>
        <dbReference type="EC" id="4.2.1.40"/>
    </reaction>
</comment>
<evidence type="ECO:0000313" key="6">
    <source>
        <dbReference type="Proteomes" id="UP000254495"/>
    </source>
</evidence>
<dbReference type="AlphaFoldDB" id="A0A376VES2"/>
<gene>
    <name evidence="5" type="primary">gudD_1</name>
    <name evidence="5" type="ORF">NCTC9077_01403</name>
</gene>
<dbReference type="PANTHER" id="PTHR48080:SF4">
    <property type="entry name" value="GLUCARATE DEHYDRATASE"/>
    <property type="match status" value="1"/>
</dbReference>
<proteinExistence type="predicted"/>
<dbReference type="GO" id="GO:0008872">
    <property type="term" value="F:glucarate dehydratase activity"/>
    <property type="evidence" value="ECO:0007669"/>
    <property type="project" value="UniProtKB-EC"/>
</dbReference>
<dbReference type="InterPro" id="IPR036849">
    <property type="entry name" value="Enolase-like_C_sf"/>
</dbReference>
<dbReference type="SMART" id="SM00922">
    <property type="entry name" value="MR_MLE"/>
    <property type="match status" value="1"/>
</dbReference>
<dbReference type="SUPFAM" id="SSF51604">
    <property type="entry name" value="Enolase C-terminal domain-like"/>
    <property type="match status" value="1"/>
</dbReference>
<evidence type="ECO:0000259" key="4">
    <source>
        <dbReference type="SMART" id="SM00922"/>
    </source>
</evidence>
<dbReference type="Proteomes" id="UP000254495">
    <property type="component" value="Unassembled WGS sequence"/>
</dbReference>
<accession>A0A376VES2</accession>
<evidence type="ECO:0000256" key="1">
    <source>
        <dbReference type="ARBA" id="ARBA00001426"/>
    </source>
</evidence>
<keyword evidence="5" id="KW-0456">Lyase</keyword>
<dbReference type="InterPro" id="IPR029065">
    <property type="entry name" value="Enolase_C-like"/>
</dbReference>
<dbReference type="EC" id="4.2.1.40" evidence="3"/>